<organism evidence="1 2">
    <name type="scientific">Juglans regia</name>
    <name type="common">English walnut</name>
    <dbReference type="NCBI Taxonomy" id="51240"/>
    <lineage>
        <taxon>Eukaryota</taxon>
        <taxon>Viridiplantae</taxon>
        <taxon>Streptophyta</taxon>
        <taxon>Embryophyta</taxon>
        <taxon>Tracheophyta</taxon>
        <taxon>Spermatophyta</taxon>
        <taxon>Magnoliopsida</taxon>
        <taxon>eudicotyledons</taxon>
        <taxon>Gunneridae</taxon>
        <taxon>Pentapetalae</taxon>
        <taxon>rosids</taxon>
        <taxon>fabids</taxon>
        <taxon>Fagales</taxon>
        <taxon>Juglandaceae</taxon>
        <taxon>Juglans</taxon>
    </lineage>
</organism>
<proteinExistence type="predicted"/>
<dbReference type="EMBL" id="LIHL02000003">
    <property type="protein sequence ID" value="KAF5475972.1"/>
    <property type="molecule type" value="Genomic_DNA"/>
</dbReference>
<sequence length="122" mass="13696">QLYELGLTNFDSSLLFSLKMPRYDDRYGSKTRLYVGRLSSRTRSRDLERLFSRYGRFLGVSRNQEVFGEGCLGGIGGNSCRVSKGLGDSFYYVIACFYANGNNLKLVFSSSVRGEVSYTCSS</sequence>
<evidence type="ECO:0008006" key="3">
    <source>
        <dbReference type="Google" id="ProtNLM"/>
    </source>
</evidence>
<dbReference type="GO" id="GO:0003676">
    <property type="term" value="F:nucleic acid binding"/>
    <property type="evidence" value="ECO:0007669"/>
    <property type="project" value="InterPro"/>
</dbReference>
<name>A0A833Y2P8_JUGRE</name>
<feature type="non-terminal residue" evidence="1">
    <location>
        <position position="122"/>
    </location>
</feature>
<dbReference type="Proteomes" id="UP000619265">
    <property type="component" value="Unassembled WGS sequence"/>
</dbReference>
<dbReference type="InterPro" id="IPR035979">
    <property type="entry name" value="RBD_domain_sf"/>
</dbReference>
<evidence type="ECO:0000313" key="2">
    <source>
        <dbReference type="Proteomes" id="UP000619265"/>
    </source>
</evidence>
<evidence type="ECO:0000313" key="1">
    <source>
        <dbReference type="EMBL" id="KAF5475972.1"/>
    </source>
</evidence>
<comment type="caution">
    <text evidence="1">The sequence shown here is derived from an EMBL/GenBank/DDBJ whole genome shotgun (WGS) entry which is preliminary data.</text>
</comment>
<dbReference type="InterPro" id="IPR012677">
    <property type="entry name" value="Nucleotide-bd_a/b_plait_sf"/>
</dbReference>
<dbReference type="SUPFAM" id="SSF54928">
    <property type="entry name" value="RNA-binding domain, RBD"/>
    <property type="match status" value="1"/>
</dbReference>
<gene>
    <name evidence="1" type="ORF">F2P56_007723</name>
</gene>
<reference evidence="1" key="1">
    <citation type="submission" date="2015-10" db="EMBL/GenBank/DDBJ databases">
        <authorList>
            <person name="Martinez-Garcia P.J."/>
            <person name="Crepeau M.W."/>
            <person name="Puiu D."/>
            <person name="Gonzalez-Ibeas D."/>
            <person name="Whalen J."/>
            <person name="Stevens K."/>
            <person name="Paul R."/>
            <person name="Butterfield T."/>
            <person name="Britton M."/>
            <person name="Reagan R."/>
            <person name="Chakraborty S."/>
            <person name="Walawage S.L."/>
            <person name="Vasquez-Gross H.A."/>
            <person name="Cardeno C."/>
            <person name="Famula R."/>
            <person name="Pratt K."/>
            <person name="Kuruganti S."/>
            <person name="Aradhya M.K."/>
            <person name="Leslie C.A."/>
            <person name="Dandekar A.M."/>
            <person name="Salzberg S.L."/>
            <person name="Wegrzyn J.L."/>
            <person name="Langley C.H."/>
            <person name="Neale D.B."/>
        </authorList>
    </citation>
    <scope>NUCLEOTIDE SEQUENCE</scope>
    <source>
        <tissue evidence="1">Leaves</tissue>
    </source>
</reference>
<dbReference type="Gramene" id="Jr03_22760_p2">
    <property type="protein sequence ID" value="cds.Jr03_22760_p2"/>
    <property type="gene ID" value="Jr03_22760"/>
</dbReference>
<accession>A0A833Y2P8</accession>
<dbReference type="Gene3D" id="3.30.70.330">
    <property type="match status" value="1"/>
</dbReference>
<dbReference type="AlphaFoldDB" id="A0A833Y2P8"/>
<reference evidence="1" key="2">
    <citation type="submission" date="2020-03" db="EMBL/GenBank/DDBJ databases">
        <title>Walnut 2.0.</title>
        <authorList>
            <person name="Marrano A."/>
            <person name="Britton M."/>
            <person name="Zimin A.V."/>
            <person name="Zaini P.A."/>
            <person name="Workman R."/>
            <person name="Puiu D."/>
            <person name="Bianco L."/>
            <person name="Allen B.J."/>
            <person name="Troggio M."/>
            <person name="Leslie C.A."/>
            <person name="Timp W."/>
            <person name="Dendekar A."/>
            <person name="Salzberg S.L."/>
            <person name="Neale D.B."/>
        </authorList>
    </citation>
    <scope>NUCLEOTIDE SEQUENCE</scope>
    <source>
        <tissue evidence="1">Leaves</tissue>
    </source>
</reference>
<protein>
    <recommendedName>
        <fullName evidence="3">RRM domain-containing protein</fullName>
    </recommendedName>
</protein>